<dbReference type="Pfam" id="PF03457">
    <property type="entry name" value="HA"/>
    <property type="match status" value="2"/>
</dbReference>
<accession>A0A9N8HEJ3</accession>
<dbReference type="AlphaFoldDB" id="A0A9N8HEJ3"/>
<dbReference type="Gene3D" id="6.10.140.530">
    <property type="match status" value="2"/>
</dbReference>
<keyword evidence="2" id="KW-0378">Hydrolase</keyword>
<dbReference type="PANTHER" id="PTHR33418:SF1">
    <property type="entry name" value="HELICASE-ASSOCIATED DOMAIN-CONTAINING PROTEIN"/>
    <property type="match status" value="1"/>
</dbReference>
<evidence type="ECO:0000313" key="3">
    <source>
        <dbReference type="Proteomes" id="UP001153069"/>
    </source>
</evidence>
<reference evidence="2" key="1">
    <citation type="submission" date="2020-06" db="EMBL/GenBank/DDBJ databases">
        <authorList>
            <consortium name="Plant Systems Biology data submission"/>
        </authorList>
    </citation>
    <scope>NUCLEOTIDE SEQUENCE</scope>
    <source>
        <strain evidence="2">D6</strain>
    </source>
</reference>
<keyword evidence="2" id="KW-0547">Nucleotide-binding</keyword>
<evidence type="ECO:0000313" key="2">
    <source>
        <dbReference type="EMBL" id="CAB9507448.1"/>
    </source>
</evidence>
<evidence type="ECO:0000259" key="1">
    <source>
        <dbReference type="Pfam" id="PF03457"/>
    </source>
</evidence>
<comment type="caution">
    <text evidence="2">The sequence shown here is derived from an EMBL/GenBank/DDBJ whole genome shotgun (WGS) entry which is preliminary data.</text>
</comment>
<gene>
    <name evidence="2" type="ORF">SEMRO_307_G113190.1</name>
</gene>
<protein>
    <submittedName>
        <fullName evidence="2">Helicase</fullName>
    </submittedName>
</protein>
<feature type="domain" description="Helicase-associated" evidence="1">
    <location>
        <begin position="88"/>
        <end position="149"/>
    </location>
</feature>
<feature type="domain" description="Helicase-associated" evidence="1">
    <location>
        <begin position="13"/>
        <end position="70"/>
    </location>
</feature>
<keyword evidence="2" id="KW-0067">ATP-binding</keyword>
<sequence length="353" mass="40512">MAEASHSTGASKRSAWQQKVEALQKYKQEHNTCDVEWGHDSGLAVWVYRQRSNKQTLKPEIRQALDAIGFDWTKPVSRGDTNTKGRNDDRWVIMLSKLKVYKSQYGNCKVPPRFTQDRRLRLWVVRQRRKYRANTLAPEHRKLLEDIDFHRDIEEMINPWLAPVDDQTIAVRSRNGVDAPPWPQKHSDNIGIQLSSEQLSFEQQAMSEVLQLATPAPRADSEPNEEAEFDLDNLAVLVYDFCILLDRDDRYDSESQLCRCEEILTQTIESLGRARDPGPRVESRKLEDSFSRLVPLVEELGYLVDPTNIDDVVTVSECERVLSERLKAVQDEIDTKNVAELAKVQALLATLPA</sequence>
<dbReference type="InterPro" id="IPR005114">
    <property type="entry name" value="Helicase_assoc"/>
</dbReference>
<organism evidence="2 3">
    <name type="scientific">Seminavis robusta</name>
    <dbReference type="NCBI Taxonomy" id="568900"/>
    <lineage>
        <taxon>Eukaryota</taxon>
        <taxon>Sar</taxon>
        <taxon>Stramenopiles</taxon>
        <taxon>Ochrophyta</taxon>
        <taxon>Bacillariophyta</taxon>
        <taxon>Bacillariophyceae</taxon>
        <taxon>Bacillariophycidae</taxon>
        <taxon>Naviculales</taxon>
        <taxon>Naviculaceae</taxon>
        <taxon>Seminavis</taxon>
    </lineage>
</organism>
<dbReference type="GO" id="GO:0004386">
    <property type="term" value="F:helicase activity"/>
    <property type="evidence" value="ECO:0007669"/>
    <property type="project" value="UniProtKB-KW"/>
</dbReference>
<dbReference type="Proteomes" id="UP001153069">
    <property type="component" value="Unassembled WGS sequence"/>
</dbReference>
<keyword evidence="3" id="KW-1185">Reference proteome</keyword>
<name>A0A9N8HEJ3_9STRA</name>
<keyword evidence="2" id="KW-0347">Helicase</keyword>
<dbReference type="EMBL" id="CAICTM010000306">
    <property type="protein sequence ID" value="CAB9507448.1"/>
    <property type="molecule type" value="Genomic_DNA"/>
</dbReference>
<dbReference type="PANTHER" id="PTHR33418">
    <property type="entry name" value="HELICASE-ASSOCIATED"/>
    <property type="match status" value="1"/>
</dbReference>
<proteinExistence type="predicted"/>